<dbReference type="EMBL" id="CM037023">
    <property type="protein sequence ID" value="KAH7665127.1"/>
    <property type="molecule type" value="Genomic_DNA"/>
</dbReference>
<gene>
    <name evidence="1" type="ORF">IHE45_13G012000</name>
</gene>
<sequence length="188" mass="21207">MDFVTPSEHLCYVRCTYCNTVLAVGVPFKRLMDTVTVKCGHCNHLSFLSPRPLVQPLCSDYQMSFQSPCSDCMKGQPLTHHSSTSSEPLSPKPAFVVKPPEKKHRLPSAYNRFMKEEIQRIKAAKPDIPHREAFSMAAKNWAKCDPRNSNASNADKDHPARNIAHQNERGSGISMENFNALKQLEHKN</sequence>
<proteinExistence type="predicted"/>
<comment type="caution">
    <text evidence="1">The sequence shown here is derived from an EMBL/GenBank/DDBJ whole genome shotgun (WGS) entry which is preliminary data.</text>
</comment>
<keyword evidence="2" id="KW-1185">Reference proteome</keyword>
<organism evidence="1 2">
    <name type="scientific">Dioscorea alata</name>
    <name type="common">Purple yam</name>
    <dbReference type="NCBI Taxonomy" id="55571"/>
    <lineage>
        <taxon>Eukaryota</taxon>
        <taxon>Viridiplantae</taxon>
        <taxon>Streptophyta</taxon>
        <taxon>Embryophyta</taxon>
        <taxon>Tracheophyta</taxon>
        <taxon>Spermatophyta</taxon>
        <taxon>Magnoliopsida</taxon>
        <taxon>Liliopsida</taxon>
        <taxon>Dioscoreales</taxon>
        <taxon>Dioscoreaceae</taxon>
        <taxon>Dioscorea</taxon>
    </lineage>
</organism>
<accession>A0ACB7UW74</accession>
<dbReference type="Proteomes" id="UP000827976">
    <property type="component" value="Chromosome 13"/>
</dbReference>
<name>A0ACB7UW74_DIOAL</name>
<protein>
    <submittedName>
        <fullName evidence="1">YABBY protein</fullName>
    </submittedName>
</protein>
<evidence type="ECO:0000313" key="1">
    <source>
        <dbReference type="EMBL" id="KAH7665127.1"/>
    </source>
</evidence>
<evidence type="ECO:0000313" key="2">
    <source>
        <dbReference type="Proteomes" id="UP000827976"/>
    </source>
</evidence>
<reference evidence="2" key="1">
    <citation type="journal article" date="2022" name="Nat. Commun.">
        <title>Chromosome evolution and the genetic basis of agronomically important traits in greater yam.</title>
        <authorList>
            <person name="Bredeson J.V."/>
            <person name="Lyons J.B."/>
            <person name="Oniyinde I.O."/>
            <person name="Okereke N.R."/>
            <person name="Kolade O."/>
            <person name="Nnabue I."/>
            <person name="Nwadili C.O."/>
            <person name="Hribova E."/>
            <person name="Parker M."/>
            <person name="Nwogha J."/>
            <person name="Shu S."/>
            <person name="Carlson J."/>
            <person name="Kariba R."/>
            <person name="Muthemba S."/>
            <person name="Knop K."/>
            <person name="Barton G.J."/>
            <person name="Sherwood A.V."/>
            <person name="Lopez-Montes A."/>
            <person name="Asiedu R."/>
            <person name="Jamnadass R."/>
            <person name="Muchugi A."/>
            <person name="Goodstein D."/>
            <person name="Egesi C.N."/>
            <person name="Featherston J."/>
            <person name="Asfaw A."/>
            <person name="Simpson G.G."/>
            <person name="Dolezel J."/>
            <person name="Hendre P.S."/>
            <person name="Van Deynze A."/>
            <person name="Kumar P.L."/>
            <person name="Obidiegwu J.E."/>
            <person name="Bhattacharjee R."/>
            <person name="Rokhsar D.S."/>
        </authorList>
    </citation>
    <scope>NUCLEOTIDE SEQUENCE [LARGE SCALE GENOMIC DNA]</scope>
    <source>
        <strain evidence="2">cv. TDa95/00328</strain>
    </source>
</reference>